<keyword evidence="5" id="KW-0732">Signal</keyword>
<evidence type="ECO:0000256" key="3">
    <source>
        <dbReference type="ARBA" id="ARBA00023295"/>
    </source>
</evidence>
<dbReference type="PRINTS" id="PR00740">
    <property type="entry name" value="GLHYDRLASE27"/>
</dbReference>
<dbReference type="EC" id="3.2.1.22" evidence="4"/>
<evidence type="ECO:0000256" key="5">
    <source>
        <dbReference type="SAM" id="SignalP"/>
    </source>
</evidence>
<accession>A0A428KGC9</accession>
<comment type="catalytic activity">
    <reaction evidence="4">
        <text>Hydrolysis of terminal, non-reducing alpha-D-galactose residues in alpha-D-galactosides, including galactose oligosaccharides, galactomannans and galactolipids.</text>
        <dbReference type="EC" id="3.2.1.22"/>
    </reaction>
</comment>
<dbReference type="InterPro" id="IPR013222">
    <property type="entry name" value="Glyco_hyd_98_carb-bd"/>
</dbReference>
<dbReference type="InterPro" id="IPR002241">
    <property type="entry name" value="Glyco_hydro_27"/>
</dbReference>
<comment type="similarity">
    <text evidence="1 4">Belongs to the glycosyl hydrolase 27 family.</text>
</comment>
<feature type="domain" description="Glycosyl hydrolase family 98 putative carbohydrate-binding module" evidence="6">
    <location>
        <begin position="464"/>
        <end position="600"/>
    </location>
</feature>
<keyword evidence="8" id="KW-1185">Reference proteome</keyword>
<keyword evidence="4" id="KW-1015">Disulfide bond</keyword>
<dbReference type="Proteomes" id="UP000273500">
    <property type="component" value="Unassembled WGS sequence"/>
</dbReference>
<dbReference type="SUPFAM" id="SSF49785">
    <property type="entry name" value="Galactose-binding domain-like"/>
    <property type="match status" value="2"/>
</dbReference>
<name>A0A428KGC9_9BACT</name>
<dbReference type="InterPro" id="IPR038637">
    <property type="entry name" value="NPCBM_sf"/>
</dbReference>
<dbReference type="Gene3D" id="2.60.120.1060">
    <property type="entry name" value="NPCBM/NEW2 domain"/>
    <property type="match status" value="2"/>
</dbReference>
<keyword evidence="3 4" id="KW-0326">Glycosidase</keyword>
<dbReference type="RefSeq" id="WP_125423586.1">
    <property type="nucleotide sequence ID" value="NZ_RWIT01000014.1"/>
</dbReference>
<dbReference type="AlphaFoldDB" id="A0A428KGC9"/>
<dbReference type="InterPro" id="IPR017853">
    <property type="entry name" value="GH"/>
</dbReference>
<evidence type="ECO:0000313" key="7">
    <source>
        <dbReference type="EMBL" id="RSK45365.1"/>
    </source>
</evidence>
<dbReference type="Gene3D" id="3.20.20.70">
    <property type="entry name" value="Aldolase class I"/>
    <property type="match status" value="1"/>
</dbReference>
<dbReference type="PANTHER" id="PTHR11452:SF42">
    <property type="entry name" value="ALPHA-GALACTOSIDASE"/>
    <property type="match status" value="1"/>
</dbReference>
<evidence type="ECO:0000313" key="8">
    <source>
        <dbReference type="Proteomes" id="UP000273500"/>
    </source>
</evidence>
<reference evidence="7 8" key="1">
    <citation type="submission" date="2018-12" db="EMBL/GenBank/DDBJ databases">
        <authorList>
            <person name="Feng G."/>
            <person name="Zhu H."/>
        </authorList>
    </citation>
    <scope>NUCLEOTIDE SEQUENCE [LARGE SCALE GENOMIC DNA]</scope>
    <source>
        <strain evidence="7 8">KCTC 12533</strain>
    </source>
</reference>
<dbReference type="OrthoDB" id="9807519at2"/>
<dbReference type="Pfam" id="PF08305">
    <property type="entry name" value="NPCBM"/>
    <property type="match status" value="2"/>
</dbReference>
<evidence type="ECO:0000256" key="2">
    <source>
        <dbReference type="ARBA" id="ARBA00022801"/>
    </source>
</evidence>
<evidence type="ECO:0000256" key="4">
    <source>
        <dbReference type="RuleBase" id="RU361168"/>
    </source>
</evidence>
<dbReference type="EMBL" id="RWIT01000014">
    <property type="protein sequence ID" value="RSK45365.1"/>
    <property type="molecule type" value="Genomic_DNA"/>
</dbReference>
<dbReference type="PANTHER" id="PTHR11452">
    <property type="entry name" value="ALPHA-GALACTOSIDASE/ALPHA-N-ACETYLGALACTOSAMINIDASE"/>
    <property type="match status" value="1"/>
</dbReference>
<sequence length="629" mass="69185">MSFRFTSLVAALAGGLLLGAPAAAQQRTKPTALTPAFRTWAATPPLGWNSWDCYGPTVTEAETKANADYMARYLRPFGWEYVVVDIRWYVGNDTAHGYNEENPDWNLDQYGRFVPAPNRFPSAAGGQGFKPLADYLHSKGLKFGIHIMRGVPVQAVLRQLPIKGTQLTAADIYSKEGQCQWLRDMYTVVADRPGAQEYYNSLFELYASWGLDFVKVDDLSEPYHAAEIELIRKAIDRTGRPIVLSMSPGETPIANAPHAQQHANMWRTVGDFWDSWDQLKEHFAVCQRWAPYSRPGNWPDADMLPLGRLGIRAERGDDRMTRFTRDEQRTLMTLWSMARSPLMFGGDLPSNDPFTLSLLTNRAVLQVNQRSTGGRQLWRRGDLVAWTAHDPASGDQYLALFNAQDQQPAPASAAAWRSEPITRQHPQQEVNVQLNGAKKLYLVVRDGGDGSAWDHADWLNPQMHRGTEALPLSGLTWQQATAGWGKVSPGKSVSGGPLRVGEQTYVDGIGTHASSIIEYDVPAGCTRFTATVGLDRAAAGQNTGGTFQALVFTQNPMLPPPADSVRISVALQELGLLAGTTATDLWSGQSAVVKGAELAPYVRRHGAVLYRLSAPKSAPRKTPVTGAKL</sequence>
<feature type="signal peptide" evidence="5">
    <location>
        <begin position="1"/>
        <end position="24"/>
    </location>
</feature>
<dbReference type="InterPro" id="IPR008979">
    <property type="entry name" value="Galactose-bd-like_sf"/>
</dbReference>
<comment type="caution">
    <text evidence="7">The sequence shown here is derived from an EMBL/GenBank/DDBJ whole genome shotgun (WGS) entry which is preliminary data.</text>
</comment>
<feature type="chain" id="PRO_5019454752" description="Alpha-galactosidase" evidence="5">
    <location>
        <begin position="25"/>
        <end position="629"/>
    </location>
</feature>
<dbReference type="Pfam" id="PF16499">
    <property type="entry name" value="Melibiase_2"/>
    <property type="match status" value="1"/>
</dbReference>
<dbReference type="CDD" id="cd14792">
    <property type="entry name" value="GH27"/>
    <property type="match status" value="1"/>
</dbReference>
<evidence type="ECO:0000259" key="6">
    <source>
        <dbReference type="SMART" id="SM00776"/>
    </source>
</evidence>
<dbReference type="GO" id="GO:0004557">
    <property type="term" value="F:alpha-galactosidase activity"/>
    <property type="evidence" value="ECO:0007669"/>
    <property type="project" value="UniProtKB-EC"/>
</dbReference>
<dbReference type="InterPro" id="IPR013785">
    <property type="entry name" value="Aldolase_TIM"/>
</dbReference>
<evidence type="ECO:0000256" key="1">
    <source>
        <dbReference type="ARBA" id="ARBA00009743"/>
    </source>
</evidence>
<gene>
    <name evidence="7" type="ORF">EI291_18595</name>
</gene>
<keyword evidence="2 4" id="KW-0378">Hydrolase</keyword>
<dbReference type="GO" id="GO:0005975">
    <property type="term" value="P:carbohydrate metabolic process"/>
    <property type="evidence" value="ECO:0007669"/>
    <property type="project" value="InterPro"/>
</dbReference>
<protein>
    <recommendedName>
        <fullName evidence="4">Alpha-galactosidase</fullName>
        <ecNumber evidence="4">3.2.1.22</ecNumber>
    </recommendedName>
    <alternativeName>
        <fullName evidence="4">Melibiase</fullName>
    </alternativeName>
</protein>
<dbReference type="SMART" id="SM00776">
    <property type="entry name" value="NPCBM"/>
    <property type="match status" value="1"/>
</dbReference>
<proteinExistence type="inferred from homology"/>
<dbReference type="SUPFAM" id="SSF51445">
    <property type="entry name" value="(Trans)glycosidases"/>
    <property type="match status" value="1"/>
</dbReference>
<organism evidence="7 8">
    <name type="scientific">Hymenobacter rigui</name>
    <dbReference type="NCBI Taxonomy" id="334424"/>
    <lineage>
        <taxon>Bacteria</taxon>
        <taxon>Pseudomonadati</taxon>
        <taxon>Bacteroidota</taxon>
        <taxon>Cytophagia</taxon>
        <taxon>Cytophagales</taxon>
        <taxon>Hymenobacteraceae</taxon>
        <taxon>Hymenobacter</taxon>
    </lineage>
</organism>